<reference evidence="2 3" key="1">
    <citation type="submission" date="2019-01" db="EMBL/GenBank/DDBJ databases">
        <title>Draft genome sequences of three monokaryotic isolates of the white-rot basidiomycete fungus Dichomitus squalens.</title>
        <authorList>
            <consortium name="DOE Joint Genome Institute"/>
            <person name="Lopez S.C."/>
            <person name="Andreopoulos B."/>
            <person name="Pangilinan J."/>
            <person name="Lipzen A."/>
            <person name="Riley R."/>
            <person name="Ahrendt S."/>
            <person name="Ng V."/>
            <person name="Barry K."/>
            <person name="Daum C."/>
            <person name="Grigoriev I.V."/>
            <person name="Hilden K.S."/>
            <person name="Makela M.R."/>
            <person name="de Vries R.P."/>
        </authorList>
    </citation>
    <scope>NUCLEOTIDE SEQUENCE [LARGE SCALE GENOMIC DNA]</scope>
    <source>
        <strain evidence="2 3">CBS 464.89</strain>
    </source>
</reference>
<dbReference type="Proteomes" id="UP000292082">
    <property type="component" value="Unassembled WGS sequence"/>
</dbReference>
<name>A0A4Q9PTY0_9APHY</name>
<dbReference type="AlphaFoldDB" id="A0A4Q9PTY0"/>
<accession>A0A4Q9PTY0</accession>
<keyword evidence="3" id="KW-1185">Reference proteome</keyword>
<feature type="compositionally biased region" description="Basic and acidic residues" evidence="1">
    <location>
        <begin position="72"/>
        <end position="90"/>
    </location>
</feature>
<evidence type="ECO:0000313" key="2">
    <source>
        <dbReference type="EMBL" id="TBU57992.1"/>
    </source>
</evidence>
<gene>
    <name evidence="2" type="ORF">BD310DRAFT_505259</name>
</gene>
<feature type="region of interest" description="Disordered" evidence="1">
    <location>
        <begin position="1"/>
        <end position="151"/>
    </location>
</feature>
<feature type="compositionally biased region" description="Basic residues" evidence="1">
    <location>
        <begin position="41"/>
        <end position="53"/>
    </location>
</feature>
<feature type="compositionally biased region" description="Polar residues" evidence="1">
    <location>
        <begin position="93"/>
        <end position="104"/>
    </location>
</feature>
<evidence type="ECO:0000256" key="1">
    <source>
        <dbReference type="SAM" id="MobiDB-lite"/>
    </source>
</evidence>
<evidence type="ECO:0000313" key="3">
    <source>
        <dbReference type="Proteomes" id="UP000292082"/>
    </source>
</evidence>
<sequence>MPAHAHTRPSLPHSLLEEINGETNSAYKHKRKGGHQLSRKEARKRARESRKQRKAEYFSAAPSIKPQHGKRHAESDHAESPQRKKVKLEITRSPASRPTSTFADTETPKDVGAKSSLKMKKAKTSLSKLAERAEAPKAPKRAPKASLNAILRTPQEEQEDIYIAYLERKLGWVKGGKRTTQYGRGEEEDGLDDLLNGLDEIESSLPAYPLKE</sequence>
<dbReference type="EMBL" id="ML145130">
    <property type="protein sequence ID" value="TBU57992.1"/>
    <property type="molecule type" value="Genomic_DNA"/>
</dbReference>
<protein>
    <submittedName>
        <fullName evidence="2">Uncharacterized protein</fullName>
    </submittedName>
</protein>
<proteinExistence type="predicted"/>
<organism evidence="2 3">
    <name type="scientific">Dichomitus squalens</name>
    <dbReference type="NCBI Taxonomy" id="114155"/>
    <lineage>
        <taxon>Eukaryota</taxon>
        <taxon>Fungi</taxon>
        <taxon>Dikarya</taxon>
        <taxon>Basidiomycota</taxon>
        <taxon>Agaricomycotina</taxon>
        <taxon>Agaricomycetes</taxon>
        <taxon>Polyporales</taxon>
        <taxon>Polyporaceae</taxon>
        <taxon>Dichomitus</taxon>
    </lineage>
</organism>